<name>A0AAV5UGI7_9BILA</name>
<organism evidence="6 7">
    <name type="scientific">Pristionchus entomophagus</name>
    <dbReference type="NCBI Taxonomy" id="358040"/>
    <lineage>
        <taxon>Eukaryota</taxon>
        <taxon>Metazoa</taxon>
        <taxon>Ecdysozoa</taxon>
        <taxon>Nematoda</taxon>
        <taxon>Chromadorea</taxon>
        <taxon>Rhabditida</taxon>
        <taxon>Rhabditina</taxon>
        <taxon>Diplogasteromorpha</taxon>
        <taxon>Diplogasteroidea</taxon>
        <taxon>Neodiplogasteridae</taxon>
        <taxon>Pristionchus</taxon>
    </lineage>
</organism>
<feature type="domain" description="AMP-binding enzyme C-terminal" evidence="5">
    <location>
        <begin position="34"/>
        <end position="111"/>
    </location>
</feature>
<dbReference type="GO" id="GO:0005777">
    <property type="term" value="C:peroxisome"/>
    <property type="evidence" value="ECO:0007669"/>
    <property type="project" value="UniProtKB-SubCell"/>
</dbReference>
<dbReference type="SUPFAM" id="SSF56801">
    <property type="entry name" value="Acetyl-CoA synthetase-like"/>
    <property type="match status" value="1"/>
</dbReference>
<evidence type="ECO:0000259" key="5">
    <source>
        <dbReference type="Pfam" id="PF13193"/>
    </source>
</evidence>
<dbReference type="AlphaFoldDB" id="A0AAV5UGI7"/>
<evidence type="ECO:0000256" key="2">
    <source>
        <dbReference type="ARBA" id="ARBA00006432"/>
    </source>
</evidence>
<keyword evidence="3" id="KW-0436">Ligase</keyword>
<dbReference type="PANTHER" id="PTHR24096:SF149">
    <property type="entry name" value="AMP-BINDING DOMAIN-CONTAINING PROTEIN-RELATED"/>
    <property type="match status" value="1"/>
</dbReference>
<reference evidence="6" key="1">
    <citation type="submission" date="2023-10" db="EMBL/GenBank/DDBJ databases">
        <title>Genome assembly of Pristionchus species.</title>
        <authorList>
            <person name="Yoshida K."/>
            <person name="Sommer R.J."/>
        </authorList>
    </citation>
    <scope>NUCLEOTIDE SEQUENCE</scope>
    <source>
        <strain evidence="6">RS0144</strain>
    </source>
</reference>
<dbReference type="Gene3D" id="3.30.300.30">
    <property type="match status" value="1"/>
</dbReference>
<evidence type="ECO:0000256" key="4">
    <source>
        <dbReference type="ARBA" id="ARBA00023140"/>
    </source>
</evidence>
<evidence type="ECO:0000313" key="7">
    <source>
        <dbReference type="Proteomes" id="UP001432027"/>
    </source>
</evidence>
<evidence type="ECO:0000256" key="3">
    <source>
        <dbReference type="ARBA" id="ARBA00022598"/>
    </source>
</evidence>
<evidence type="ECO:0000313" key="6">
    <source>
        <dbReference type="EMBL" id="GMT05382.1"/>
    </source>
</evidence>
<dbReference type="InterPro" id="IPR045851">
    <property type="entry name" value="AMP-bd_C_sf"/>
</dbReference>
<dbReference type="InterPro" id="IPR042099">
    <property type="entry name" value="ANL_N_sf"/>
</dbReference>
<proteinExistence type="inferred from homology"/>
<dbReference type="Gene3D" id="3.40.50.12780">
    <property type="entry name" value="N-terminal domain of ligase-like"/>
    <property type="match status" value="1"/>
</dbReference>
<dbReference type="InterPro" id="IPR025110">
    <property type="entry name" value="AMP-bd_C"/>
</dbReference>
<dbReference type="FunFam" id="3.30.300.30:FF:000007">
    <property type="entry name" value="4-coumarate--CoA ligase 2"/>
    <property type="match status" value="1"/>
</dbReference>
<dbReference type="PANTHER" id="PTHR24096">
    <property type="entry name" value="LONG-CHAIN-FATTY-ACID--COA LIGASE"/>
    <property type="match status" value="1"/>
</dbReference>
<keyword evidence="4" id="KW-0576">Peroxisome</keyword>
<comment type="subcellular location">
    <subcellularLocation>
        <location evidence="1">Peroxisome</location>
    </subcellularLocation>
</comment>
<dbReference type="Proteomes" id="UP001432027">
    <property type="component" value="Unassembled WGS sequence"/>
</dbReference>
<evidence type="ECO:0000256" key="1">
    <source>
        <dbReference type="ARBA" id="ARBA00004275"/>
    </source>
</evidence>
<dbReference type="EMBL" id="BTSX01000006">
    <property type="protein sequence ID" value="GMT05382.1"/>
    <property type="molecule type" value="Genomic_DNA"/>
</dbReference>
<feature type="non-terminal residue" evidence="6">
    <location>
        <position position="1"/>
    </location>
</feature>
<protein>
    <recommendedName>
        <fullName evidence="5">AMP-binding enzyme C-terminal domain-containing protein</fullName>
    </recommendedName>
</protein>
<keyword evidence="7" id="KW-1185">Reference proteome</keyword>
<dbReference type="Pfam" id="PF13193">
    <property type="entry name" value="AMP-binding_C"/>
    <property type="match status" value="1"/>
</dbReference>
<comment type="caution">
    <text evidence="6">The sequence shown here is derived from an EMBL/GenBank/DDBJ whole genome shotgun (WGS) entry which is preliminary data.</text>
</comment>
<comment type="similarity">
    <text evidence="2">Belongs to the ATP-dependent AMP-binding enzyme family.</text>
</comment>
<feature type="non-terminal residue" evidence="6">
    <location>
        <position position="121"/>
    </location>
</feature>
<dbReference type="GO" id="GO:0016405">
    <property type="term" value="F:CoA-ligase activity"/>
    <property type="evidence" value="ECO:0007669"/>
    <property type="project" value="TreeGrafter"/>
</dbReference>
<sequence>SGDLVFVDEDGFYFVVDRLKDVFKVHGKQVSPAEIEDLLLTHPAIEQAVVIGIPDEHAGHAPRAFIVLRDEESSETVQEVAQFVKERLSPHKHLKGGIRVVDDLPKSSSGKVLRRILQEQS</sequence>
<accession>A0AAV5UGI7</accession>
<gene>
    <name evidence="6" type="ORF">PENTCL1PPCAC_27556</name>
</gene>